<evidence type="ECO:0000313" key="12">
    <source>
        <dbReference type="Proteomes" id="UP000037696"/>
    </source>
</evidence>
<evidence type="ECO:0000256" key="7">
    <source>
        <dbReference type="ARBA" id="ARBA00022824"/>
    </source>
</evidence>
<feature type="transmembrane region" description="Helical" evidence="10">
    <location>
        <begin position="516"/>
        <end position="533"/>
    </location>
</feature>
<dbReference type="GO" id="GO:0008250">
    <property type="term" value="C:oligosaccharyltransferase complex"/>
    <property type="evidence" value="ECO:0007669"/>
    <property type="project" value="UniProtKB-UniRule"/>
</dbReference>
<name>A0A0M9WKL3_9EURO</name>
<comment type="subunit">
    <text evidence="10">Component of the oligosaccharyltransferase (OST) complex.</text>
</comment>
<dbReference type="AlphaFoldDB" id="A0A0M9WKL3"/>
<keyword evidence="5 10" id="KW-0812">Transmembrane</keyword>
<comment type="subcellular location">
    <subcellularLocation>
        <location evidence="2 10">Endoplasmic reticulum membrane</location>
        <topology evidence="2 10">Single-pass type I membrane protein</topology>
    </subcellularLocation>
</comment>
<evidence type="ECO:0000256" key="6">
    <source>
        <dbReference type="ARBA" id="ARBA00022729"/>
    </source>
</evidence>
<comment type="similarity">
    <text evidence="4 10">Belongs to the OST1 family.</text>
</comment>
<evidence type="ECO:0000256" key="3">
    <source>
        <dbReference type="ARBA" id="ARBA00004922"/>
    </source>
</evidence>
<comment type="caution">
    <text evidence="11">The sequence shown here is derived from an EMBL/GenBank/DDBJ whole genome shotgun (WGS) entry which is preliminary data.</text>
</comment>
<dbReference type="Pfam" id="PF04597">
    <property type="entry name" value="Ribophorin_I"/>
    <property type="match status" value="1"/>
</dbReference>
<reference evidence="11 12" key="1">
    <citation type="submission" date="2015-08" db="EMBL/GenBank/DDBJ databases">
        <title>Genome sequencing of Penicillium nordicum.</title>
        <authorList>
            <person name="Nguyen H.D."/>
            <person name="Seifert K.A."/>
        </authorList>
    </citation>
    <scope>NUCLEOTIDE SEQUENCE [LARGE SCALE GENOMIC DNA]</scope>
    <source>
        <strain evidence="11 12">DAOMC 185683</strain>
    </source>
</reference>
<dbReference type="STRING" id="229535.A0A0M9WKL3"/>
<proteinExistence type="inferred from homology"/>
<gene>
    <name evidence="11" type="ORF">ACN38_g600</name>
</gene>
<protein>
    <recommendedName>
        <fullName evidence="10">Dolichyl-diphosphooligosaccharide--protein glycosyltransferase subunit 1</fullName>
    </recommendedName>
</protein>
<keyword evidence="12" id="KW-1185">Reference proteome</keyword>
<evidence type="ECO:0000313" key="11">
    <source>
        <dbReference type="EMBL" id="KOS48393.1"/>
    </source>
</evidence>
<evidence type="ECO:0000256" key="1">
    <source>
        <dbReference type="ARBA" id="ARBA00002791"/>
    </source>
</evidence>
<dbReference type="InterPro" id="IPR007676">
    <property type="entry name" value="Ribophorin_I"/>
</dbReference>
<dbReference type="Proteomes" id="UP000037696">
    <property type="component" value="Unassembled WGS sequence"/>
</dbReference>
<evidence type="ECO:0000256" key="5">
    <source>
        <dbReference type="ARBA" id="ARBA00022692"/>
    </source>
</evidence>
<evidence type="ECO:0000256" key="4">
    <source>
        <dbReference type="ARBA" id="ARBA00008905"/>
    </source>
</evidence>
<dbReference type="PANTHER" id="PTHR21049">
    <property type="entry name" value="RIBOPHORIN I"/>
    <property type="match status" value="1"/>
</dbReference>
<dbReference type="EMBL" id="LHQQ01000005">
    <property type="protein sequence ID" value="KOS48393.1"/>
    <property type="molecule type" value="Genomic_DNA"/>
</dbReference>
<keyword evidence="7 10" id="KW-0256">Endoplasmic reticulum</keyword>
<keyword evidence="8 10" id="KW-1133">Transmembrane helix</keyword>
<sequence length="542" mass="60793">MGTTYHQLRKLPKVHRPDTFTTWILEPFEPWRNCVLQVFIMRFFTATVLGLLAPSLCAATNLTTPSRLDLPSGFKPPQVFKNTNLVRNTNLEKSYVRETVNVVVENVDKKPQNDYYIPFSAEVFDRIGGFEVRDKKTPEKGRFNVDYTEAVSSDGNQYFVIHLPEPLAPKSQITLGISYSVLSSLSPLPATIGQADKQYLTYSFSAYMPSAYTTDTQKTKLKFPSTNVPDYTTTDGLKSGSDPERKGATYTYGPYDTAEVAPGTEHPITVRYEFTKPVITVNLLERDLEVSHWGGNLATEERYWLRNNGSELTNQFSRVEWTYTNYQKAPTSAVRELTYPLLPGSVDPYFIDDIGNVSTSRYRPSVGKSAGSLELKPRYPIFGGWNYSFRIGWNNDLASFLRRAAGVDSDSYVLKAPLIEGPKMAEGIQYERVIVRVVLPEGAHNVRFEIFDGANSNGLPGANHIHAHVSSLMTYMDTLGRTTLTLAVDSLTDEARDSKFVVTYDYSMIDALRKPLTIFAGLLTVFVAAWGIGKIDVSIKKR</sequence>
<keyword evidence="6" id="KW-0732">Signal</keyword>
<evidence type="ECO:0000256" key="10">
    <source>
        <dbReference type="RuleBase" id="RU361143"/>
    </source>
</evidence>
<evidence type="ECO:0000256" key="2">
    <source>
        <dbReference type="ARBA" id="ARBA00004115"/>
    </source>
</evidence>
<organism evidence="11 12">
    <name type="scientific">Penicillium nordicum</name>
    <dbReference type="NCBI Taxonomy" id="229535"/>
    <lineage>
        <taxon>Eukaryota</taxon>
        <taxon>Fungi</taxon>
        <taxon>Dikarya</taxon>
        <taxon>Ascomycota</taxon>
        <taxon>Pezizomycotina</taxon>
        <taxon>Eurotiomycetes</taxon>
        <taxon>Eurotiomycetidae</taxon>
        <taxon>Eurotiales</taxon>
        <taxon>Aspergillaceae</taxon>
        <taxon>Penicillium</taxon>
    </lineage>
</organism>
<comment type="pathway">
    <text evidence="3 10">Protein modification; protein glycosylation.</text>
</comment>
<evidence type="ECO:0000256" key="8">
    <source>
        <dbReference type="ARBA" id="ARBA00022989"/>
    </source>
</evidence>
<accession>A0A0M9WKL3</accession>
<keyword evidence="9 10" id="KW-0472">Membrane</keyword>
<evidence type="ECO:0000256" key="9">
    <source>
        <dbReference type="ARBA" id="ARBA00023136"/>
    </source>
</evidence>
<dbReference type="GO" id="GO:0018279">
    <property type="term" value="P:protein N-linked glycosylation via asparagine"/>
    <property type="evidence" value="ECO:0007669"/>
    <property type="project" value="TreeGrafter"/>
</dbReference>
<dbReference type="UniPathway" id="UPA00378"/>
<comment type="function">
    <text evidence="1 10">Subunit of the oligosaccharyl transferase (OST) complex that catalyzes the initial transfer of a defined glycan (Glc(3)Man(9)GlcNAc(2) in eukaryotes) from the lipid carrier dolichol-pyrophosphate to an asparagine residue within an Asn-X-Ser/Thr consensus motif in nascent polypeptide chains, the first step in protein N-glycosylation. N-glycosylation occurs cotranslationally and the complex associates with the Sec61 complex at the channel-forming translocon complex that mediates protein translocation across the endoplasmic reticulum (ER). All subunits are required for a maximal enzyme activity.</text>
</comment>
<dbReference type="OrthoDB" id="310030at2759"/>
<dbReference type="PANTHER" id="PTHR21049:SF0">
    <property type="entry name" value="DOLICHYL-DIPHOSPHOOLIGOSACCHARIDE--PROTEIN GLYCOSYLTRANSFERASE SUBUNIT 1"/>
    <property type="match status" value="1"/>
</dbReference>